<proteinExistence type="predicted"/>
<keyword evidence="1" id="KW-1133">Transmembrane helix</keyword>
<evidence type="ECO:0000313" key="2">
    <source>
        <dbReference type="EMBL" id="SFU25621.1"/>
    </source>
</evidence>
<dbReference type="Proteomes" id="UP000198844">
    <property type="component" value="Unassembled WGS sequence"/>
</dbReference>
<dbReference type="EMBL" id="FPBH01000039">
    <property type="protein sequence ID" value="SFU25621.1"/>
    <property type="molecule type" value="Genomic_DNA"/>
</dbReference>
<keyword evidence="1" id="KW-0812">Transmembrane</keyword>
<evidence type="ECO:0000256" key="1">
    <source>
        <dbReference type="SAM" id="Phobius"/>
    </source>
</evidence>
<keyword evidence="1" id="KW-0472">Membrane</keyword>
<reference evidence="2 3" key="1">
    <citation type="submission" date="2016-10" db="EMBL/GenBank/DDBJ databases">
        <authorList>
            <person name="de Groot N.N."/>
        </authorList>
    </citation>
    <scope>NUCLEOTIDE SEQUENCE [LARGE SCALE GENOMIC DNA]</scope>
    <source>
        <strain evidence="2 3">LMG 27731</strain>
    </source>
</reference>
<dbReference type="RefSeq" id="WP_093645464.1">
    <property type="nucleotide sequence ID" value="NZ_FPBH01000039.1"/>
</dbReference>
<feature type="transmembrane region" description="Helical" evidence="1">
    <location>
        <begin position="7"/>
        <end position="28"/>
    </location>
</feature>
<accession>A0A1I7ENY2</accession>
<dbReference type="AlphaFoldDB" id="A0A1I7ENY2"/>
<name>A0A1I7ENY2_9BURK</name>
<dbReference type="GeneID" id="97310094"/>
<evidence type="ECO:0000313" key="3">
    <source>
        <dbReference type="Proteomes" id="UP000198844"/>
    </source>
</evidence>
<feature type="transmembrane region" description="Helical" evidence="1">
    <location>
        <begin position="65"/>
        <end position="89"/>
    </location>
</feature>
<dbReference type="OrthoDB" id="9009753at2"/>
<gene>
    <name evidence="2" type="ORF">SAMN05192563_103925</name>
</gene>
<sequence>MPKPLRILIPVVVFLLILCGFAFLGQFAGGQLFAKMQKLPQGSVGVFTLYDYWRAYGDVPAVVRALKVCSLLSVVITGLPVVVITMALVSGRKRLAQFGEARFATRNDIVKAGLLERKSP</sequence>
<protein>
    <submittedName>
        <fullName evidence="2">Uncharacterized protein</fullName>
    </submittedName>
</protein>
<organism evidence="2 3">
    <name type="scientific">Paraburkholderia aspalathi</name>
    <dbReference type="NCBI Taxonomy" id="1324617"/>
    <lineage>
        <taxon>Bacteria</taxon>
        <taxon>Pseudomonadati</taxon>
        <taxon>Pseudomonadota</taxon>
        <taxon>Betaproteobacteria</taxon>
        <taxon>Burkholderiales</taxon>
        <taxon>Burkholderiaceae</taxon>
        <taxon>Paraburkholderia</taxon>
    </lineage>
</organism>